<gene>
    <name evidence="13" type="ORF">VHA01S_026_00210</name>
</gene>
<evidence type="ECO:0000256" key="7">
    <source>
        <dbReference type="ARBA" id="ARBA00023015"/>
    </source>
</evidence>
<evidence type="ECO:0000256" key="4">
    <source>
        <dbReference type="ARBA" id="ARBA00022490"/>
    </source>
</evidence>
<name>V5HKE4_9VIBR</name>
<evidence type="ECO:0000256" key="3">
    <source>
        <dbReference type="ARBA" id="ARBA00019365"/>
    </source>
</evidence>
<dbReference type="Gene3D" id="3.40.190.10">
    <property type="entry name" value="Periplasmic binding protein-like II"/>
    <property type="match status" value="1"/>
</dbReference>
<dbReference type="CDD" id="cd08441">
    <property type="entry name" value="PBP2_MetR"/>
    <property type="match status" value="1"/>
</dbReference>
<dbReference type="SUPFAM" id="SSF53850">
    <property type="entry name" value="Periplasmic binding protein-like II"/>
    <property type="match status" value="1"/>
</dbReference>
<dbReference type="SUPFAM" id="SSF46785">
    <property type="entry name" value="Winged helix' DNA-binding domain"/>
    <property type="match status" value="1"/>
</dbReference>
<dbReference type="Pfam" id="PF03466">
    <property type="entry name" value="LysR_substrate"/>
    <property type="match status" value="1"/>
</dbReference>
<keyword evidence="14" id="KW-1185">Reference proteome</keyword>
<dbReference type="GO" id="GO:0000976">
    <property type="term" value="F:transcription cis-regulatory region binding"/>
    <property type="evidence" value="ECO:0007669"/>
    <property type="project" value="TreeGrafter"/>
</dbReference>
<comment type="caution">
    <text evidence="13">The sequence shown here is derived from an EMBL/GenBank/DDBJ whole genome shotgun (WGS) entry which is preliminary data.</text>
</comment>
<dbReference type="Gene3D" id="1.10.10.10">
    <property type="entry name" value="Winged helix-like DNA-binding domain superfamily/Winged helix DNA-binding domain"/>
    <property type="match status" value="1"/>
</dbReference>
<comment type="similarity">
    <text evidence="2">Belongs to the LysR transcriptional regulatory family.</text>
</comment>
<feature type="domain" description="HTH lysR-type" evidence="12">
    <location>
        <begin position="2"/>
        <end position="59"/>
    </location>
</feature>
<keyword evidence="8" id="KW-0238">DNA-binding</keyword>
<dbReference type="PANTHER" id="PTHR30126">
    <property type="entry name" value="HTH-TYPE TRANSCRIPTIONAL REGULATOR"/>
    <property type="match status" value="1"/>
</dbReference>
<evidence type="ECO:0000256" key="5">
    <source>
        <dbReference type="ARBA" id="ARBA00022491"/>
    </source>
</evidence>
<evidence type="ECO:0000256" key="9">
    <source>
        <dbReference type="ARBA" id="ARBA00023159"/>
    </source>
</evidence>
<keyword evidence="9" id="KW-0010">Activator</keyword>
<dbReference type="GO" id="GO:0005737">
    <property type="term" value="C:cytoplasm"/>
    <property type="evidence" value="ECO:0007669"/>
    <property type="project" value="UniProtKB-SubCell"/>
</dbReference>
<evidence type="ECO:0000256" key="2">
    <source>
        <dbReference type="ARBA" id="ARBA00009437"/>
    </source>
</evidence>
<keyword evidence="7" id="KW-0805">Transcription regulation</keyword>
<keyword evidence="11" id="KW-0486">Methionine biosynthesis</keyword>
<dbReference type="PROSITE" id="PS50931">
    <property type="entry name" value="HTH_LYSR"/>
    <property type="match status" value="1"/>
</dbReference>
<evidence type="ECO:0000256" key="10">
    <source>
        <dbReference type="ARBA" id="ARBA00023163"/>
    </source>
</evidence>
<keyword evidence="4" id="KW-0963">Cytoplasm</keyword>
<dbReference type="InterPro" id="IPR000847">
    <property type="entry name" value="LysR_HTH_N"/>
</dbReference>
<dbReference type="eggNOG" id="COG0583">
    <property type="taxonomic scope" value="Bacteria"/>
</dbReference>
<keyword evidence="5" id="KW-0678">Repressor</keyword>
<evidence type="ECO:0000313" key="14">
    <source>
        <dbReference type="Proteomes" id="UP000017800"/>
    </source>
</evidence>
<dbReference type="InterPro" id="IPR005119">
    <property type="entry name" value="LysR_subst-bd"/>
</dbReference>
<evidence type="ECO:0000313" key="13">
    <source>
        <dbReference type="EMBL" id="GAD89715.1"/>
    </source>
</evidence>
<accession>V5HKE4</accession>
<keyword evidence="6" id="KW-0028">Amino-acid biosynthesis</keyword>
<organism evidence="13 14">
    <name type="scientific">Vibrio halioticoli NBRC 102217</name>
    <dbReference type="NCBI Taxonomy" id="1219072"/>
    <lineage>
        <taxon>Bacteria</taxon>
        <taxon>Pseudomonadati</taxon>
        <taxon>Pseudomonadota</taxon>
        <taxon>Gammaproteobacteria</taxon>
        <taxon>Vibrionales</taxon>
        <taxon>Vibrionaceae</taxon>
        <taxon>Vibrio</taxon>
    </lineage>
</organism>
<protein>
    <recommendedName>
        <fullName evidence="3">HTH-type transcriptional regulator MetR</fullName>
    </recommendedName>
</protein>
<evidence type="ECO:0000256" key="8">
    <source>
        <dbReference type="ARBA" id="ARBA00023125"/>
    </source>
</evidence>
<dbReference type="PANTHER" id="PTHR30126:SF25">
    <property type="entry name" value="HTH-TYPE TRANSCRIPTIONAL REGULATOR METR"/>
    <property type="match status" value="1"/>
</dbReference>
<dbReference type="InterPro" id="IPR037406">
    <property type="entry name" value="MetR_PBP2"/>
</dbReference>
<sequence length="298" mass="33666">MLELKHLRTIQGLARFGSIAACAENLHITQSAISHQLKELEVRIGAQLFYRKTKPIKFTSQGQVVITLANSVLPQIAAAEKQLNQQELSSRFTLAIDCHSCFQWLLPTIKQFQKSFTALDVDLESGFHQHPLERLLAGEIDVMITSDVESRGDLHFLPLFGYELQLVMSNDHPLVALPSISPSDLTSQVLITYPVDKRRMDVYNLFLKPNNCEPLKWKKVDNTSTLLQMVSGGFGVAALPEWAVRTFENQELIATRPLGEGIRRHLYACVRLADKECEHIQAFVDMTRQMNSNHSVID</sequence>
<dbReference type="Pfam" id="PF00126">
    <property type="entry name" value="HTH_1"/>
    <property type="match status" value="1"/>
</dbReference>
<reference evidence="13 14" key="1">
    <citation type="submission" date="2013-11" db="EMBL/GenBank/DDBJ databases">
        <title>Whole genome shotgun sequence of Vibrio halioticoli NBRC 102217.</title>
        <authorList>
            <person name="Isaki S."/>
            <person name="Kimura A."/>
            <person name="Ohji S."/>
            <person name="Hosoyama A."/>
            <person name="Fujita N."/>
            <person name="Hashimoto M."/>
            <person name="Hosoyama Y."/>
            <person name="Yamazoe A."/>
        </authorList>
    </citation>
    <scope>NUCLEOTIDE SEQUENCE [LARGE SCALE GENOMIC DNA]</scope>
    <source>
        <strain evidence="13 14">NBRC 102217</strain>
    </source>
</reference>
<dbReference type="OrthoDB" id="155872at2"/>
<dbReference type="InterPro" id="IPR036388">
    <property type="entry name" value="WH-like_DNA-bd_sf"/>
</dbReference>
<dbReference type="RefSeq" id="WP_023404078.1">
    <property type="nucleotide sequence ID" value="NZ_BAUJ01000026.1"/>
</dbReference>
<comment type="subcellular location">
    <subcellularLocation>
        <location evidence="1">Cytoplasm</location>
    </subcellularLocation>
</comment>
<dbReference type="InterPro" id="IPR036390">
    <property type="entry name" value="WH_DNA-bd_sf"/>
</dbReference>
<evidence type="ECO:0000256" key="1">
    <source>
        <dbReference type="ARBA" id="ARBA00004496"/>
    </source>
</evidence>
<evidence type="ECO:0000256" key="6">
    <source>
        <dbReference type="ARBA" id="ARBA00022605"/>
    </source>
</evidence>
<proteinExistence type="inferred from homology"/>
<evidence type="ECO:0000259" key="12">
    <source>
        <dbReference type="PROSITE" id="PS50931"/>
    </source>
</evidence>
<dbReference type="GO" id="GO:0009086">
    <property type="term" value="P:methionine biosynthetic process"/>
    <property type="evidence" value="ECO:0007669"/>
    <property type="project" value="UniProtKB-KW"/>
</dbReference>
<dbReference type="PRINTS" id="PR00039">
    <property type="entry name" value="HTHLYSR"/>
</dbReference>
<evidence type="ECO:0000256" key="11">
    <source>
        <dbReference type="ARBA" id="ARBA00023167"/>
    </source>
</evidence>
<dbReference type="AlphaFoldDB" id="V5HKE4"/>
<dbReference type="GO" id="GO:0003700">
    <property type="term" value="F:DNA-binding transcription factor activity"/>
    <property type="evidence" value="ECO:0007669"/>
    <property type="project" value="InterPro"/>
</dbReference>
<dbReference type="EMBL" id="BAUJ01000026">
    <property type="protein sequence ID" value="GAD89715.1"/>
    <property type="molecule type" value="Genomic_DNA"/>
</dbReference>
<keyword evidence="10" id="KW-0804">Transcription</keyword>
<dbReference type="Proteomes" id="UP000017800">
    <property type="component" value="Unassembled WGS sequence"/>
</dbReference>